<dbReference type="SUPFAM" id="SSF48179">
    <property type="entry name" value="6-phosphogluconate dehydrogenase C-terminal domain-like"/>
    <property type="match status" value="1"/>
</dbReference>
<accession>A0A108U9M0</accession>
<dbReference type="InterPro" id="IPR029154">
    <property type="entry name" value="HIBADH-like_NADP-bd"/>
</dbReference>
<dbReference type="Gene3D" id="1.10.1040.10">
    <property type="entry name" value="N-(1-d-carboxylethyl)-l-norvaline Dehydrogenase, domain 2"/>
    <property type="match status" value="1"/>
</dbReference>
<dbReference type="GO" id="GO:0051287">
    <property type="term" value="F:NAD binding"/>
    <property type="evidence" value="ECO:0007669"/>
    <property type="project" value="InterPro"/>
</dbReference>
<protein>
    <submittedName>
        <fullName evidence="6">2-hydroxy-3-oxopropionate reductase</fullName>
        <ecNumber evidence="6">1.1.1.60</ecNumber>
    </submittedName>
</protein>
<dbReference type="Pfam" id="PF03446">
    <property type="entry name" value="NAD_binding_2"/>
    <property type="match status" value="1"/>
</dbReference>
<dbReference type="InterPro" id="IPR013328">
    <property type="entry name" value="6PGD_dom2"/>
</dbReference>
<dbReference type="PIRSF" id="PIRSF000103">
    <property type="entry name" value="HIBADH"/>
    <property type="match status" value="1"/>
</dbReference>
<sequence length="312" mass="32804">MPNHDFCNIKRPNGQKVEMKVGVIGLGAMGAPMARYVHGKGVLTAVGNRTQSKADALASELDVRAARSPANFADCDLVILCVSLDADVLENVAALAEVLKPGAIVVDHSTVSLETARRSAAMLATHNIGFLDAPVSGGAEGARNGKLSIMVGGDEAQLERVREVLDSYAARITHMGGTGAGQATKAINQILVAGINEAVCEGLALGEKLGLEPERLLPTLMAGAASNWFLDKRGATMLRDDFAPGFKCQHMLKDLRIVQGIARDSGIRTNTIDQAAADYAELIERGHGESDTSALIALKRARAVVESDAEQA</sequence>
<evidence type="ECO:0000256" key="3">
    <source>
        <dbReference type="PIRSR" id="PIRSR000103-1"/>
    </source>
</evidence>
<feature type="domain" description="3-hydroxyisobutyrate dehydrogenase-like NAD-binding" evidence="5">
    <location>
        <begin position="179"/>
        <end position="297"/>
    </location>
</feature>
<dbReference type="PANTHER" id="PTHR43060">
    <property type="entry name" value="3-HYDROXYISOBUTYRATE DEHYDROGENASE-LIKE 1, MITOCHONDRIAL-RELATED"/>
    <property type="match status" value="1"/>
</dbReference>
<dbReference type="EC" id="1.1.1.60" evidence="6"/>
<evidence type="ECO:0000313" key="7">
    <source>
        <dbReference type="Proteomes" id="UP000023435"/>
    </source>
</evidence>
<dbReference type="Pfam" id="PF14833">
    <property type="entry name" value="NAD_binding_11"/>
    <property type="match status" value="1"/>
</dbReference>
<evidence type="ECO:0000259" key="5">
    <source>
        <dbReference type="Pfam" id="PF14833"/>
    </source>
</evidence>
<proteinExistence type="predicted"/>
<evidence type="ECO:0000313" key="6">
    <source>
        <dbReference type="EMBL" id="KWS05066.1"/>
    </source>
</evidence>
<dbReference type="GO" id="GO:0050661">
    <property type="term" value="F:NADP binding"/>
    <property type="evidence" value="ECO:0007669"/>
    <property type="project" value="InterPro"/>
</dbReference>
<evidence type="ECO:0000259" key="4">
    <source>
        <dbReference type="Pfam" id="PF03446"/>
    </source>
</evidence>
<dbReference type="EMBL" id="JAJA02000001">
    <property type="protein sequence ID" value="KWS05066.1"/>
    <property type="molecule type" value="Genomic_DNA"/>
</dbReference>
<keyword evidence="1 6" id="KW-0560">Oxidoreductase</keyword>
<gene>
    <name evidence="6" type="ORF">AZ78_2617</name>
</gene>
<reference evidence="6 7" key="1">
    <citation type="journal article" date="2014" name="Genome Announc.">
        <title>Draft Genome Sequence of Lysobacter capsici AZ78, a Bacterium Antagonistic to Plant-Pathogenic Oomycetes.</title>
        <authorList>
            <person name="Puopolo G."/>
            <person name="Sonego P."/>
            <person name="Engelen K."/>
            <person name="Pertot I."/>
        </authorList>
    </citation>
    <scope>NUCLEOTIDE SEQUENCE [LARGE SCALE GENOMIC DNA]</scope>
    <source>
        <strain evidence="6 7">AZ78</strain>
    </source>
</reference>
<dbReference type="AlphaFoldDB" id="A0A108U9M0"/>
<evidence type="ECO:0000256" key="2">
    <source>
        <dbReference type="ARBA" id="ARBA00023027"/>
    </source>
</evidence>
<dbReference type="PANTHER" id="PTHR43060:SF15">
    <property type="entry name" value="3-HYDROXYISOBUTYRATE DEHYDROGENASE-LIKE 1, MITOCHONDRIAL-RELATED"/>
    <property type="match status" value="1"/>
</dbReference>
<dbReference type="Gene3D" id="3.40.50.720">
    <property type="entry name" value="NAD(P)-binding Rossmann-like Domain"/>
    <property type="match status" value="1"/>
</dbReference>
<keyword evidence="7" id="KW-1185">Reference proteome</keyword>
<organism evidence="6 7">
    <name type="scientific">Lysobacter capsici AZ78</name>
    <dbReference type="NCBI Taxonomy" id="1444315"/>
    <lineage>
        <taxon>Bacteria</taxon>
        <taxon>Pseudomonadati</taxon>
        <taxon>Pseudomonadota</taxon>
        <taxon>Gammaproteobacteria</taxon>
        <taxon>Lysobacterales</taxon>
        <taxon>Lysobacteraceae</taxon>
        <taxon>Lysobacter</taxon>
    </lineage>
</organism>
<comment type="caution">
    <text evidence="6">The sequence shown here is derived from an EMBL/GenBank/DDBJ whole genome shotgun (WGS) entry which is preliminary data.</text>
</comment>
<dbReference type="GO" id="GO:0008679">
    <property type="term" value="F:2-hydroxy-3-oxopropionate reductase activity"/>
    <property type="evidence" value="ECO:0007669"/>
    <property type="project" value="UniProtKB-EC"/>
</dbReference>
<dbReference type="InterPro" id="IPR015815">
    <property type="entry name" value="HIBADH-related"/>
</dbReference>
<feature type="domain" description="6-phosphogluconate dehydrogenase NADP-binding" evidence="4">
    <location>
        <begin position="20"/>
        <end position="176"/>
    </location>
</feature>
<name>A0A108U9M0_9GAMM</name>
<dbReference type="SUPFAM" id="SSF51735">
    <property type="entry name" value="NAD(P)-binding Rossmann-fold domains"/>
    <property type="match status" value="1"/>
</dbReference>
<keyword evidence="2" id="KW-0520">NAD</keyword>
<dbReference type="InterPro" id="IPR036291">
    <property type="entry name" value="NAD(P)-bd_dom_sf"/>
</dbReference>
<dbReference type="Proteomes" id="UP000023435">
    <property type="component" value="Unassembled WGS sequence"/>
</dbReference>
<evidence type="ECO:0000256" key="1">
    <source>
        <dbReference type="ARBA" id="ARBA00023002"/>
    </source>
</evidence>
<dbReference type="InterPro" id="IPR008927">
    <property type="entry name" value="6-PGluconate_DH-like_C_sf"/>
</dbReference>
<dbReference type="InterPro" id="IPR006115">
    <property type="entry name" value="6PGDH_NADP-bd"/>
</dbReference>
<feature type="active site" evidence="3">
    <location>
        <position position="185"/>
    </location>
</feature>